<name>B1ZEP9_METPB</name>
<dbReference type="EC" id="2.7.13.3" evidence="2"/>
<keyword evidence="6 15" id="KW-0418">Kinase</keyword>
<comment type="function">
    <text evidence="8">Involved in the transmission of sensory signals from the chemoreceptors to the flagellar motors. CheA is autophosphorylated; it can transfer its phosphate group to either CheB or CheY.</text>
</comment>
<dbReference type="PROSITE" id="PS50894">
    <property type="entry name" value="HPT"/>
    <property type="match status" value="1"/>
</dbReference>
<evidence type="ECO:0000256" key="8">
    <source>
        <dbReference type="ARBA" id="ARBA00035100"/>
    </source>
</evidence>
<evidence type="ECO:0000256" key="9">
    <source>
        <dbReference type="PROSITE-ProRule" id="PRU00110"/>
    </source>
</evidence>
<feature type="modified residue" description="4-aspartylphosphate" evidence="10">
    <location>
        <position position="690"/>
    </location>
</feature>
<dbReference type="STRING" id="441620.Mpop_2957"/>
<evidence type="ECO:0000256" key="4">
    <source>
        <dbReference type="ARBA" id="ARBA00022553"/>
    </source>
</evidence>
<evidence type="ECO:0000256" key="7">
    <source>
        <dbReference type="ARBA" id="ARBA00023012"/>
    </source>
</evidence>
<protein>
    <recommendedName>
        <fullName evidence="3">Chemotaxis protein CheA</fullName>
        <ecNumber evidence="2">2.7.13.3</ecNumber>
    </recommendedName>
</protein>
<dbReference type="Pfam" id="PF01584">
    <property type="entry name" value="CheW"/>
    <property type="match status" value="1"/>
</dbReference>
<reference evidence="15" key="1">
    <citation type="submission" date="2008-04" db="EMBL/GenBank/DDBJ databases">
        <title>Complete sequence of chromosome of Methylobacterium populi BJ001.</title>
        <authorList>
            <consortium name="US DOE Joint Genome Institute"/>
            <person name="Copeland A."/>
            <person name="Lucas S."/>
            <person name="Lapidus A."/>
            <person name="Glavina del Rio T."/>
            <person name="Dalin E."/>
            <person name="Tice H."/>
            <person name="Bruce D."/>
            <person name="Goodwin L."/>
            <person name="Pitluck S."/>
            <person name="Chertkov O."/>
            <person name="Brettin T."/>
            <person name="Detter J.C."/>
            <person name="Han C."/>
            <person name="Kuske C.R."/>
            <person name="Schmutz J."/>
            <person name="Larimer F."/>
            <person name="Land M."/>
            <person name="Hauser L."/>
            <person name="Kyrpides N."/>
            <person name="Mikhailova N."/>
            <person name="Marx C."/>
            <person name="Richardson P."/>
        </authorList>
    </citation>
    <scope>NUCLEOTIDE SEQUENCE [LARGE SCALE GENOMIC DNA]</scope>
    <source>
        <strain evidence="15">BJ001</strain>
    </source>
</reference>
<dbReference type="InterPro" id="IPR011006">
    <property type="entry name" value="CheY-like_superfamily"/>
</dbReference>
<dbReference type="InterPro" id="IPR004358">
    <property type="entry name" value="Sig_transdc_His_kin-like_C"/>
</dbReference>
<dbReference type="Pfam" id="PF00072">
    <property type="entry name" value="Response_reg"/>
    <property type="match status" value="1"/>
</dbReference>
<dbReference type="InterPro" id="IPR036641">
    <property type="entry name" value="HPT_dom_sf"/>
</dbReference>
<dbReference type="FunFam" id="3.30.565.10:FF:000016">
    <property type="entry name" value="Chemotaxis protein CheA, putative"/>
    <property type="match status" value="1"/>
</dbReference>
<dbReference type="Proteomes" id="UP000007136">
    <property type="component" value="Chromosome"/>
</dbReference>
<dbReference type="InterPro" id="IPR008207">
    <property type="entry name" value="Sig_transdc_His_kin_Hpt_dom"/>
</dbReference>
<accession>B1ZEP9</accession>
<feature type="region of interest" description="Disordered" evidence="11">
    <location>
        <begin position="211"/>
        <end position="233"/>
    </location>
</feature>
<dbReference type="HOGENOM" id="CLU_000650_2_1_5"/>
<feature type="modified residue" description="Phosphohistidine" evidence="9">
    <location>
        <position position="42"/>
    </location>
</feature>
<dbReference type="InterPro" id="IPR005467">
    <property type="entry name" value="His_kinase_dom"/>
</dbReference>
<feature type="domain" description="Histidine kinase" evidence="12">
    <location>
        <begin position="234"/>
        <end position="471"/>
    </location>
</feature>
<gene>
    <name evidence="15" type="ordered locus">Mpop_2957</name>
</gene>
<dbReference type="SMART" id="SM00387">
    <property type="entry name" value="HATPase_c"/>
    <property type="match status" value="1"/>
</dbReference>
<dbReference type="InterPro" id="IPR051315">
    <property type="entry name" value="Bact_Chemotaxis_CheA"/>
</dbReference>
<evidence type="ECO:0000256" key="2">
    <source>
        <dbReference type="ARBA" id="ARBA00012438"/>
    </source>
</evidence>
<evidence type="ECO:0000259" key="14">
    <source>
        <dbReference type="PROSITE" id="PS50894"/>
    </source>
</evidence>
<dbReference type="Gene3D" id="1.20.120.160">
    <property type="entry name" value="HPT domain"/>
    <property type="match status" value="1"/>
</dbReference>
<feature type="domain" description="Response regulatory" evidence="13">
    <location>
        <begin position="639"/>
        <end position="757"/>
    </location>
</feature>
<dbReference type="Pfam" id="PF01627">
    <property type="entry name" value="Hpt"/>
    <property type="match status" value="1"/>
</dbReference>
<proteinExistence type="predicted"/>
<dbReference type="AlphaFoldDB" id="B1ZEP9"/>
<sequence length="758" mass="78883">MDIRQQLLAAFEIEHREHLDAIRAALAAEGPVDWHDVFRRAHSLKGAARAVDLPPVEAVSHQLETLFERISTGQRPLDREARAATHLALDRIEAFVAASAAGGAVMPEDALAALAACLDPDAAAPAPAEPAPTAAPTVAAPATTPAAAPAAAPVATPESAAEPAQAVLRVPASAVESLSRASHGLWAALPGQTATAERIARLSAHAGELRRRSEAARRAPVAGPAYGAATETESETAALRRTLAEIETGLAALAREASDLAQGHKAAVLSVETAARRLREETERLALVPAETVFGGLARAVRDMARTDGREVEVTTRGLDLPVDRAMLQALKDPVLHALRNALSHGADSPESRQRQGKPAALTIGLTVEAQGGRLVLGIHDDGRGPDLAAIEATGRARGLIAPGESLDADALLALPFEPGFSTAGAVDALSGRGMGLSVVAEVARSLHGQVQLARRHPHGTSLILTLPLSAARRPVLIVAAGGTRYALPSGAAEALSRLEPGALSTVGGRPVAQVAGEDGETVTLPVAELGDLLGIGSGRPDGATIPVVRLRGTRGRCLLAVERLEEVRTLLVLPAPPIGSDPALITGTVILGTDTPVLVLDPDGLIDRLGRAGPRALRSPSKAGEDGGGTIPEKRRSTILVVDDSITTRTLEKSILEAAGYRVIVCVDGQEALGRLRARIEPVDLVVADVEMPRLTGFGLVEALRAEEDFARLPIVLMTSRGDEEDVAKGLELGADAYLTKQKFDQRELLDTIGQLL</sequence>
<dbReference type="RefSeq" id="WP_012454831.1">
    <property type="nucleotide sequence ID" value="NC_010725.1"/>
</dbReference>
<dbReference type="eggNOG" id="COG0745">
    <property type="taxonomic scope" value="Bacteria"/>
</dbReference>
<dbReference type="InterPro" id="IPR001789">
    <property type="entry name" value="Sig_transdc_resp-reg_receiver"/>
</dbReference>
<evidence type="ECO:0000256" key="1">
    <source>
        <dbReference type="ARBA" id="ARBA00000085"/>
    </source>
</evidence>
<dbReference type="SUPFAM" id="SSF47226">
    <property type="entry name" value="Histidine-containing phosphotransfer domain, HPT domain"/>
    <property type="match status" value="1"/>
</dbReference>
<dbReference type="InterPro" id="IPR003594">
    <property type="entry name" value="HATPase_dom"/>
</dbReference>
<dbReference type="PRINTS" id="PR00344">
    <property type="entry name" value="BCTRLSENSOR"/>
</dbReference>
<dbReference type="CDD" id="cd00088">
    <property type="entry name" value="HPT"/>
    <property type="match status" value="1"/>
</dbReference>
<evidence type="ECO:0000256" key="6">
    <source>
        <dbReference type="ARBA" id="ARBA00022777"/>
    </source>
</evidence>
<evidence type="ECO:0000259" key="13">
    <source>
        <dbReference type="PROSITE" id="PS50110"/>
    </source>
</evidence>
<dbReference type="Pfam" id="PF02518">
    <property type="entry name" value="HATPase_c"/>
    <property type="match status" value="1"/>
</dbReference>
<keyword evidence="5" id="KW-0808">Transferase</keyword>
<dbReference type="GO" id="GO:0000155">
    <property type="term" value="F:phosphorelay sensor kinase activity"/>
    <property type="evidence" value="ECO:0007669"/>
    <property type="project" value="UniProtKB-ARBA"/>
</dbReference>
<dbReference type="InterPro" id="IPR036890">
    <property type="entry name" value="HATPase_C_sf"/>
</dbReference>
<dbReference type="SMART" id="SM00073">
    <property type="entry name" value="HPT"/>
    <property type="match status" value="1"/>
</dbReference>
<evidence type="ECO:0000256" key="11">
    <source>
        <dbReference type="SAM" id="MobiDB-lite"/>
    </source>
</evidence>
<evidence type="ECO:0000256" key="3">
    <source>
        <dbReference type="ARBA" id="ARBA00021495"/>
    </source>
</evidence>
<dbReference type="PANTHER" id="PTHR43395:SF1">
    <property type="entry name" value="CHEMOTAXIS PROTEIN CHEA"/>
    <property type="match status" value="1"/>
</dbReference>
<dbReference type="SMART" id="SM00448">
    <property type="entry name" value="REC"/>
    <property type="match status" value="1"/>
</dbReference>
<dbReference type="eggNOG" id="COG0643">
    <property type="taxonomic scope" value="Bacteria"/>
</dbReference>
<dbReference type="GO" id="GO:0006935">
    <property type="term" value="P:chemotaxis"/>
    <property type="evidence" value="ECO:0007669"/>
    <property type="project" value="InterPro"/>
</dbReference>
<dbReference type="OrthoDB" id="9803176at2"/>
<dbReference type="SUPFAM" id="SSF52172">
    <property type="entry name" value="CheY-like"/>
    <property type="match status" value="1"/>
</dbReference>
<dbReference type="Gene3D" id="3.40.50.2300">
    <property type="match status" value="1"/>
</dbReference>
<dbReference type="Gene3D" id="3.30.565.10">
    <property type="entry name" value="Histidine kinase-like ATPase, C-terminal domain"/>
    <property type="match status" value="1"/>
</dbReference>
<dbReference type="KEGG" id="mpo:Mpop_2957"/>
<evidence type="ECO:0000256" key="10">
    <source>
        <dbReference type="PROSITE-ProRule" id="PRU00169"/>
    </source>
</evidence>
<dbReference type="PROSITE" id="PS50109">
    <property type="entry name" value="HIS_KIN"/>
    <property type="match status" value="1"/>
</dbReference>
<comment type="catalytic activity">
    <reaction evidence="1">
        <text>ATP + protein L-histidine = ADP + protein N-phospho-L-histidine.</text>
        <dbReference type="EC" id="2.7.13.3"/>
    </reaction>
</comment>
<dbReference type="SUPFAM" id="SSF55874">
    <property type="entry name" value="ATPase domain of HSP90 chaperone/DNA topoisomerase II/histidine kinase"/>
    <property type="match status" value="1"/>
</dbReference>
<evidence type="ECO:0000259" key="12">
    <source>
        <dbReference type="PROSITE" id="PS50109"/>
    </source>
</evidence>
<keyword evidence="4 10" id="KW-0597">Phosphoprotein</keyword>
<feature type="domain" description="HPt" evidence="14">
    <location>
        <begin position="1"/>
        <end position="102"/>
    </location>
</feature>
<keyword evidence="7" id="KW-0902">Two-component regulatory system</keyword>
<dbReference type="PANTHER" id="PTHR43395">
    <property type="entry name" value="SENSOR HISTIDINE KINASE CHEA"/>
    <property type="match status" value="1"/>
</dbReference>
<evidence type="ECO:0000313" key="16">
    <source>
        <dbReference type="Proteomes" id="UP000007136"/>
    </source>
</evidence>
<dbReference type="InterPro" id="IPR036061">
    <property type="entry name" value="CheW-like_dom_sf"/>
</dbReference>
<dbReference type="SMART" id="SM00260">
    <property type="entry name" value="CheW"/>
    <property type="match status" value="1"/>
</dbReference>
<evidence type="ECO:0000313" key="15">
    <source>
        <dbReference type="EMBL" id="ACB81112.1"/>
    </source>
</evidence>
<feature type="compositionally biased region" description="Low complexity" evidence="11">
    <location>
        <begin position="218"/>
        <end position="233"/>
    </location>
</feature>
<dbReference type="InterPro" id="IPR002545">
    <property type="entry name" value="CheW-lke_dom"/>
</dbReference>
<organism evidence="15 16">
    <name type="scientific">Methylorubrum populi (strain ATCC BAA-705 / NCIMB 13946 / BJ001)</name>
    <name type="common">Methylobacterium populi</name>
    <dbReference type="NCBI Taxonomy" id="441620"/>
    <lineage>
        <taxon>Bacteria</taxon>
        <taxon>Pseudomonadati</taxon>
        <taxon>Pseudomonadota</taxon>
        <taxon>Alphaproteobacteria</taxon>
        <taxon>Hyphomicrobiales</taxon>
        <taxon>Methylobacteriaceae</taxon>
        <taxon>Methylorubrum</taxon>
    </lineage>
</organism>
<dbReference type="EMBL" id="CP001029">
    <property type="protein sequence ID" value="ACB81112.1"/>
    <property type="molecule type" value="Genomic_DNA"/>
</dbReference>
<dbReference type="PROSITE" id="PS50110">
    <property type="entry name" value="RESPONSE_REGULATORY"/>
    <property type="match status" value="1"/>
</dbReference>
<dbReference type="SUPFAM" id="SSF50341">
    <property type="entry name" value="CheW-like"/>
    <property type="match status" value="1"/>
</dbReference>
<feature type="region of interest" description="Disordered" evidence="11">
    <location>
        <begin position="613"/>
        <end position="635"/>
    </location>
</feature>
<evidence type="ECO:0000256" key="5">
    <source>
        <dbReference type="ARBA" id="ARBA00022679"/>
    </source>
</evidence>